<gene>
    <name evidence="2" type="ordered locus">Acid_6645</name>
</gene>
<dbReference type="KEGG" id="sus:Acid_6645"/>
<accession>Q01S03</accession>
<name>Q01S03_SOLUE</name>
<evidence type="ECO:0000256" key="1">
    <source>
        <dbReference type="SAM" id="MobiDB-lite"/>
    </source>
</evidence>
<dbReference type="EMBL" id="CP000473">
    <property type="protein sequence ID" value="ABJ87567.1"/>
    <property type="molecule type" value="Genomic_DNA"/>
</dbReference>
<proteinExistence type="predicted"/>
<dbReference type="STRING" id="234267.Acid_6645"/>
<dbReference type="HOGENOM" id="CLU_688678_0_0_0"/>
<reference evidence="2" key="1">
    <citation type="submission" date="2006-10" db="EMBL/GenBank/DDBJ databases">
        <title>Complete sequence of Solibacter usitatus Ellin6076.</title>
        <authorList>
            <consortium name="US DOE Joint Genome Institute"/>
            <person name="Copeland A."/>
            <person name="Lucas S."/>
            <person name="Lapidus A."/>
            <person name="Barry K."/>
            <person name="Detter J.C."/>
            <person name="Glavina del Rio T."/>
            <person name="Hammon N."/>
            <person name="Israni S."/>
            <person name="Dalin E."/>
            <person name="Tice H."/>
            <person name="Pitluck S."/>
            <person name="Thompson L.S."/>
            <person name="Brettin T."/>
            <person name="Bruce D."/>
            <person name="Han C."/>
            <person name="Tapia R."/>
            <person name="Gilna P."/>
            <person name="Schmutz J."/>
            <person name="Larimer F."/>
            <person name="Land M."/>
            <person name="Hauser L."/>
            <person name="Kyrpides N."/>
            <person name="Mikhailova N."/>
            <person name="Janssen P.H."/>
            <person name="Kuske C.R."/>
            <person name="Richardson P."/>
        </authorList>
    </citation>
    <scope>NUCLEOTIDE SEQUENCE</scope>
    <source>
        <strain evidence="2">Ellin6076</strain>
    </source>
</reference>
<dbReference type="AlphaFoldDB" id="Q01S03"/>
<feature type="region of interest" description="Disordered" evidence="1">
    <location>
        <begin position="362"/>
        <end position="400"/>
    </location>
</feature>
<sequence length="400" mass="44883" precursor="true">MYPTRKREKMRYMRFRLLGAALLFCLLATAQTTLTVDQLMKFLNSAIEMKQTDSEIAKYLAKTRLSDKLEDSAIEKLLAAGIGPKTLAVLHTLRDQSQALAKAKPAPPPPKVELPPVPSPEQQAAIVEDVREYALNYSKGLPNFLSTQVVRRYQAGAPGSRYGSRSSSEPGWQAMDTLTLRLSYFEQKEDYKLIMVNSAPTTQDYKKLGGATSTGEFGSLMRDIFEPATQARFEWDGWARLNGQLVMAFHYQVDQAHSQWAIDYEHTSHLVPAYSGRVLVDKDTHVVLRVTLNADDIPPSFPVKQATTILDYEYVDLSGHPFLLPLKSETIMSADGILSRNDTEFRLYRKYSAEAEIKYDITPDPLPEEKTKEVPAGAAKKVDCSDPKNKQDPSCKNPQK</sequence>
<feature type="compositionally biased region" description="Basic and acidic residues" evidence="1">
    <location>
        <begin position="362"/>
        <end position="373"/>
    </location>
</feature>
<evidence type="ECO:0000313" key="2">
    <source>
        <dbReference type="EMBL" id="ABJ87567.1"/>
    </source>
</evidence>
<dbReference type="eggNOG" id="ENOG5033T72">
    <property type="taxonomic scope" value="Bacteria"/>
</dbReference>
<dbReference type="InParanoid" id="Q01S03"/>
<protein>
    <submittedName>
        <fullName evidence="2">Uncharacterized protein</fullName>
    </submittedName>
</protein>
<organism evidence="2">
    <name type="scientific">Solibacter usitatus (strain Ellin6076)</name>
    <dbReference type="NCBI Taxonomy" id="234267"/>
    <lineage>
        <taxon>Bacteria</taxon>
        <taxon>Pseudomonadati</taxon>
        <taxon>Acidobacteriota</taxon>
        <taxon>Terriglobia</taxon>
        <taxon>Bryobacterales</taxon>
        <taxon>Solibacteraceae</taxon>
        <taxon>Candidatus Solibacter</taxon>
    </lineage>
</organism>
<feature type="compositionally biased region" description="Basic and acidic residues" evidence="1">
    <location>
        <begin position="380"/>
        <end position="393"/>
    </location>
</feature>